<dbReference type="PANTHER" id="PTHR30576:SF10">
    <property type="entry name" value="SLL5057 PROTEIN"/>
    <property type="match status" value="1"/>
</dbReference>
<feature type="transmembrane region" description="Helical" evidence="7">
    <location>
        <begin position="12"/>
        <end position="31"/>
    </location>
</feature>
<dbReference type="InterPro" id="IPR017475">
    <property type="entry name" value="EPS_sugar_tfrase"/>
</dbReference>
<evidence type="ECO:0000256" key="1">
    <source>
        <dbReference type="ARBA" id="ARBA00004141"/>
    </source>
</evidence>
<feature type="domain" description="Bacterial sugar transferase" evidence="8">
    <location>
        <begin position="280"/>
        <end position="468"/>
    </location>
</feature>
<feature type="transmembrane region" description="Helical" evidence="7">
    <location>
        <begin position="51"/>
        <end position="67"/>
    </location>
</feature>
<evidence type="ECO:0000256" key="2">
    <source>
        <dbReference type="ARBA" id="ARBA00006464"/>
    </source>
</evidence>
<keyword evidence="4 7" id="KW-0812">Transmembrane</keyword>
<dbReference type="Pfam" id="PF13727">
    <property type="entry name" value="CoA_binding_3"/>
    <property type="match status" value="1"/>
</dbReference>
<dbReference type="Proteomes" id="UP000199701">
    <property type="component" value="Unassembled WGS sequence"/>
</dbReference>
<evidence type="ECO:0000256" key="4">
    <source>
        <dbReference type="ARBA" id="ARBA00022692"/>
    </source>
</evidence>
<evidence type="ECO:0000313" key="10">
    <source>
        <dbReference type="Proteomes" id="UP000199701"/>
    </source>
</evidence>
<evidence type="ECO:0000313" key="9">
    <source>
        <dbReference type="EMBL" id="SEW41954.1"/>
    </source>
</evidence>
<name>A0A1I0RLD8_9FIRM</name>
<feature type="transmembrane region" description="Helical" evidence="7">
    <location>
        <begin position="114"/>
        <end position="138"/>
    </location>
</feature>
<dbReference type="NCBIfam" id="TIGR03025">
    <property type="entry name" value="EPS_sugtrans"/>
    <property type="match status" value="1"/>
</dbReference>
<dbReference type="GO" id="GO:0016020">
    <property type="term" value="C:membrane"/>
    <property type="evidence" value="ECO:0007669"/>
    <property type="project" value="UniProtKB-SubCell"/>
</dbReference>
<feature type="transmembrane region" description="Helical" evidence="7">
    <location>
        <begin position="285"/>
        <end position="306"/>
    </location>
</feature>
<comment type="similarity">
    <text evidence="2">Belongs to the bacterial sugar transferase family.</text>
</comment>
<dbReference type="Pfam" id="PF02397">
    <property type="entry name" value="Bac_transf"/>
    <property type="match status" value="1"/>
</dbReference>
<keyword evidence="3 9" id="KW-0808">Transferase</keyword>
<evidence type="ECO:0000256" key="5">
    <source>
        <dbReference type="ARBA" id="ARBA00022989"/>
    </source>
</evidence>
<keyword evidence="6 7" id="KW-0472">Membrane</keyword>
<feature type="transmembrane region" description="Helical" evidence="7">
    <location>
        <begin position="79"/>
        <end position="102"/>
    </location>
</feature>
<dbReference type="Gene3D" id="3.40.50.720">
    <property type="entry name" value="NAD(P)-binding Rossmann-like Domain"/>
    <property type="match status" value="1"/>
</dbReference>
<evidence type="ECO:0000256" key="7">
    <source>
        <dbReference type="SAM" id="Phobius"/>
    </source>
</evidence>
<sequence length="473" mass="54636">MLRMNSKGNKARGYVVTIIDMFSIIIAFYFSIMTKNDGLKTFSVNIEYKDALIIILLLYFVISRSYMKVGKNIFKRGYVIEFLVVFRSQALTMMGWFCYLFITKQGSNYSRFVFIIFFTVATITVYVARCYFKLFTFIMLKNSKSRRNCTIITVKARAEEIITKIGDENDWDINISGIVIIDEDMTGKSICGVYVCGNSETVCDSVMYQAVDEVFINIPYEYRVKLEDIILIFEKMGILVNLNIDIYNMDVKNKTIDRFSGYNVVSFATNIYDFRSVLMKRIIDIIGSIVGLLIMLIAIIFVAPAIKLESKGPVFFSQRRVGKNGRIFNIYKLRSMYIDAEDRKEELMDQNEMHGLMFKMKDDPRITKVGKFIRKTSIDELPQFLNILNGDMSLVGTRPPTVDEFNQYEAKHRRRLSIKPGLTGLWQVSGRNQINDFDDVVKYDLEYIDNWSVGLDIKLLLKTLAVVVTRTGN</sequence>
<comment type="subcellular location">
    <subcellularLocation>
        <location evidence="1">Membrane</location>
        <topology evidence="1">Multi-pass membrane protein</topology>
    </subcellularLocation>
</comment>
<dbReference type="EMBL" id="FOJI01000018">
    <property type="protein sequence ID" value="SEW41954.1"/>
    <property type="molecule type" value="Genomic_DNA"/>
</dbReference>
<proteinExistence type="inferred from homology"/>
<organism evidence="9 10">
    <name type="scientific">[Clostridium] fimetarium</name>
    <dbReference type="NCBI Taxonomy" id="99656"/>
    <lineage>
        <taxon>Bacteria</taxon>
        <taxon>Bacillati</taxon>
        <taxon>Bacillota</taxon>
        <taxon>Clostridia</taxon>
        <taxon>Lachnospirales</taxon>
        <taxon>Lachnospiraceae</taxon>
    </lineage>
</organism>
<dbReference type="InterPro" id="IPR003362">
    <property type="entry name" value="Bact_transf"/>
</dbReference>
<dbReference type="GO" id="GO:0016780">
    <property type="term" value="F:phosphotransferase activity, for other substituted phosphate groups"/>
    <property type="evidence" value="ECO:0007669"/>
    <property type="project" value="TreeGrafter"/>
</dbReference>
<dbReference type="PANTHER" id="PTHR30576">
    <property type="entry name" value="COLANIC BIOSYNTHESIS UDP-GLUCOSE LIPID CARRIER TRANSFERASE"/>
    <property type="match status" value="1"/>
</dbReference>
<evidence type="ECO:0000256" key="3">
    <source>
        <dbReference type="ARBA" id="ARBA00022679"/>
    </source>
</evidence>
<dbReference type="STRING" id="99656.SAMN05421659_11846"/>
<dbReference type="AlphaFoldDB" id="A0A1I0RLD8"/>
<evidence type="ECO:0000256" key="6">
    <source>
        <dbReference type="ARBA" id="ARBA00023136"/>
    </source>
</evidence>
<accession>A0A1I0RLD8</accession>
<evidence type="ECO:0000259" key="8">
    <source>
        <dbReference type="Pfam" id="PF02397"/>
    </source>
</evidence>
<keyword evidence="5 7" id="KW-1133">Transmembrane helix</keyword>
<gene>
    <name evidence="9" type="ORF">SAMN05421659_11846</name>
</gene>
<keyword evidence="10" id="KW-1185">Reference proteome</keyword>
<reference evidence="9 10" key="1">
    <citation type="submission" date="2016-10" db="EMBL/GenBank/DDBJ databases">
        <authorList>
            <person name="de Groot N.N."/>
        </authorList>
    </citation>
    <scope>NUCLEOTIDE SEQUENCE [LARGE SCALE GENOMIC DNA]</scope>
    <source>
        <strain evidence="9 10">DSM 9179</strain>
    </source>
</reference>
<protein>
    <submittedName>
        <fullName evidence="9">Exopolysaccharide biosynthesis polyprenyl glycosylphosphotransferase</fullName>
    </submittedName>
</protein>